<dbReference type="SUPFAM" id="SSF50022">
    <property type="entry name" value="ISP domain"/>
    <property type="match status" value="1"/>
</dbReference>
<reference evidence="6 7" key="1">
    <citation type="submission" date="2023-08" db="EMBL/GenBank/DDBJ databases">
        <title>Phytohabitans sansha sp. nov., isolated from marine sediment.</title>
        <authorList>
            <person name="Zhao Y."/>
            <person name="Yi K."/>
        </authorList>
    </citation>
    <scope>NUCLEOTIDE SEQUENCE [LARGE SCALE GENOMIC DNA]</scope>
    <source>
        <strain evidence="6 7">ZYX-F-186</strain>
    </source>
</reference>
<accession>A0ABU0ZG73</accession>
<dbReference type="Pfam" id="PF00355">
    <property type="entry name" value="Rieske"/>
    <property type="match status" value="1"/>
</dbReference>
<dbReference type="EC" id="1.14.12.19" evidence="6"/>
<evidence type="ECO:0000256" key="4">
    <source>
        <dbReference type="ARBA" id="ARBA00023014"/>
    </source>
</evidence>
<dbReference type="GO" id="GO:0008695">
    <property type="term" value="F:3-phenylpropionate dioxygenase activity"/>
    <property type="evidence" value="ECO:0007669"/>
    <property type="project" value="UniProtKB-EC"/>
</dbReference>
<dbReference type="InterPro" id="IPR036922">
    <property type="entry name" value="Rieske_2Fe-2S_sf"/>
</dbReference>
<evidence type="ECO:0000256" key="2">
    <source>
        <dbReference type="ARBA" id="ARBA00022723"/>
    </source>
</evidence>
<dbReference type="PROSITE" id="PS51296">
    <property type="entry name" value="RIESKE"/>
    <property type="match status" value="1"/>
</dbReference>
<sequence length="108" mass="11867">MECEDHVTWTKACGTSDIEKGEGFQLDREHPIALFNVDGEYFAIDDTCTHDESSLADGYVDGDVVECAWHFAKFCIKTGEVLSLPATCPVATYAVKVEGDDVFVDLPD</sequence>
<dbReference type="NCBIfam" id="NF007422">
    <property type="entry name" value="PRK09965.1"/>
    <property type="match status" value="1"/>
</dbReference>
<keyword evidence="3" id="KW-0408">Iron</keyword>
<evidence type="ECO:0000256" key="3">
    <source>
        <dbReference type="ARBA" id="ARBA00023004"/>
    </source>
</evidence>
<dbReference type="PANTHER" id="PTHR21496:SF23">
    <property type="entry name" value="3-PHENYLPROPIONATE_CINNAMIC ACID DIOXYGENASE FERREDOXIN SUBUNIT"/>
    <property type="match status" value="1"/>
</dbReference>
<evidence type="ECO:0000313" key="7">
    <source>
        <dbReference type="Proteomes" id="UP001230908"/>
    </source>
</evidence>
<evidence type="ECO:0000313" key="6">
    <source>
        <dbReference type="EMBL" id="MDQ7905270.1"/>
    </source>
</evidence>
<dbReference type="InterPro" id="IPR017941">
    <property type="entry name" value="Rieske_2Fe-2S"/>
</dbReference>
<evidence type="ECO:0000256" key="1">
    <source>
        <dbReference type="ARBA" id="ARBA00022714"/>
    </source>
</evidence>
<protein>
    <submittedName>
        <fullName evidence="6">Bifunctional 3-phenylpropionate/cinnamic acid dioxygenase ferredoxin subunit</fullName>
        <ecNumber evidence="6">1.14.12.19</ecNumber>
    </submittedName>
</protein>
<name>A0ABU0ZG73_9ACTN</name>
<dbReference type="Gene3D" id="2.102.10.10">
    <property type="entry name" value="Rieske [2Fe-2S] iron-sulphur domain"/>
    <property type="match status" value="1"/>
</dbReference>
<gene>
    <name evidence="6" type="ORF">RB614_12115</name>
</gene>
<organism evidence="6 7">
    <name type="scientific">Phytohabitans maris</name>
    <dbReference type="NCBI Taxonomy" id="3071409"/>
    <lineage>
        <taxon>Bacteria</taxon>
        <taxon>Bacillati</taxon>
        <taxon>Actinomycetota</taxon>
        <taxon>Actinomycetes</taxon>
        <taxon>Micromonosporales</taxon>
        <taxon>Micromonosporaceae</taxon>
    </lineage>
</organism>
<keyword evidence="1" id="KW-0001">2Fe-2S</keyword>
<keyword evidence="6" id="KW-0223">Dioxygenase</keyword>
<keyword evidence="4" id="KW-0411">Iron-sulfur</keyword>
<feature type="domain" description="Rieske" evidence="5">
    <location>
        <begin position="10"/>
        <end position="104"/>
    </location>
</feature>
<keyword evidence="6" id="KW-0560">Oxidoreductase</keyword>
<keyword evidence="2" id="KW-0479">Metal-binding</keyword>
<dbReference type="Proteomes" id="UP001230908">
    <property type="component" value="Unassembled WGS sequence"/>
</dbReference>
<evidence type="ECO:0000259" key="5">
    <source>
        <dbReference type="PROSITE" id="PS51296"/>
    </source>
</evidence>
<dbReference type="EMBL" id="JAVHUY010000009">
    <property type="protein sequence ID" value="MDQ7905270.1"/>
    <property type="molecule type" value="Genomic_DNA"/>
</dbReference>
<dbReference type="CDD" id="cd03528">
    <property type="entry name" value="Rieske_RO_ferredoxin"/>
    <property type="match status" value="1"/>
</dbReference>
<dbReference type="RefSeq" id="WP_308712541.1">
    <property type="nucleotide sequence ID" value="NZ_JAVHUY010000009.1"/>
</dbReference>
<proteinExistence type="predicted"/>
<keyword evidence="7" id="KW-1185">Reference proteome</keyword>
<dbReference type="PANTHER" id="PTHR21496">
    <property type="entry name" value="FERREDOXIN-RELATED"/>
    <property type="match status" value="1"/>
</dbReference>
<comment type="caution">
    <text evidence="6">The sequence shown here is derived from an EMBL/GenBank/DDBJ whole genome shotgun (WGS) entry which is preliminary data.</text>
</comment>